<dbReference type="AlphaFoldDB" id="A0A6H9YMH2"/>
<dbReference type="RefSeq" id="WP_151565517.1">
    <property type="nucleotide sequence ID" value="NZ_WBMT01000016.1"/>
</dbReference>
<accession>A0A6H9YMH2</accession>
<evidence type="ECO:0000313" key="3">
    <source>
        <dbReference type="Proteomes" id="UP000468735"/>
    </source>
</evidence>
<dbReference type="EMBL" id="WBMT01000016">
    <property type="protein sequence ID" value="KAB2344489.1"/>
    <property type="molecule type" value="Genomic_DNA"/>
</dbReference>
<feature type="transmembrane region" description="Helical" evidence="1">
    <location>
        <begin position="20"/>
        <end position="42"/>
    </location>
</feature>
<keyword evidence="3" id="KW-1185">Reference proteome</keyword>
<name>A0A6H9YMH2_9ACTN</name>
<dbReference type="Proteomes" id="UP000468735">
    <property type="component" value="Unassembled WGS sequence"/>
</dbReference>
<sequence>MTRRHSLREVARQPYGPALLAFIFSLVVGMVGVLVATFFGFLPYGRPFALRDPCDALAGMKTITDGRPLLGRDGRAKASCRTTYTSSATGHTDLEIDVAKKPGKVARAEHDRSCAALAGMGVVEKPVGLGDAACAVIVDGRLRSAVVLVRRGNIAVTLAYSTETRKADEVRRVAFQAAQAVASSA</sequence>
<evidence type="ECO:0000256" key="1">
    <source>
        <dbReference type="SAM" id="Phobius"/>
    </source>
</evidence>
<dbReference type="OrthoDB" id="9923455at2"/>
<proteinExistence type="predicted"/>
<comment type="caution">
    <text evidence="2">The sequence shown here is derived from an EMBL/GenBank/DDBJ whole genome shotgun (WGS) entry which is preliminary data.</text>
</comment>
<gene>
    <name evidence="2" type="ORF">F8566_31690</name>
</gene>
<reference evidence="2 3" key="1">
    <citation type="submission" date="2019-09" db="EMBL/GenBank/DDBJ databases">
        <title>Actinomadura physcomitrii sp. nov., a novel actinomycete isolated from moss [Physcomitrium sphaericum (Ludw) Fuernr].</title>
        <authorList>
            <person name="Zhuang X."/>
            <person name="Liu C."/>
        </authorList>
    </citation>
    <scope>NUCLEOTIDE SEQUENCE [LARGE SCALE GENOMIC DNA]</scope>
    <source>
        <strain evidence="2 3">HMC1</strain>
    </source>
</reference>
<keyword evidence="1" id="KW-1133">Transmembrane helix</keyword>
<evidence type="ECO:0008006" key="4">
    <source>
        <dbReference type="Google" id="ProtNLM"/>
    </source>
</evidence>
<organism evidence="2 3">
    <name type="scientific">Actinomadura rudentiformis</name>
    <dbReference type="NCBI Taxonomy" id="359158"/>
    <lineage>
        <taxon>Bacteria</taxon>
        <taxon>Bacillati</taxon>
        <taxon>Actinomycetota</taxon>
        <taxon>Actinomycetes</taxon>
        <taxon>Streptosporangiales</taxon>
        <taxon>Thermomonosporaceae</taxon>
        <taxon>Actinomadura</taxon>
    </lineage>
</organism>
<keyword evidence="1" id="KW-0472">Membrane</keyword>
<keyword evidence="1" id="KW-0812">Transmembrane</keyword>
<protein>
    <recommendedName>
        <fullName evidence="4">DUF3558 domain-containing protein</fullName>
    </recommendedName>
</protein>
<evidence type="ECO:0000313" key="2">
    <source>
        <dbReference type="EMBL" id="KAB2344489.1"/>
    </source>
</evidence>